<organism evidence="2 3">
    <name type="scientific">Senna tora</name>
    <dbReference type="NCBI Taxonomy" id="362788"/>
    <lineage>
        <taxon>Eukaryota</taxon>
        <taxon>Viridiplantae</taxon>
        <taxon>Streptophyta</taxon>
        <taxon>Embryophyta</taxon>
        <taxon>Tracheophyta</taxon>
        <taxon>Spermatophyta</taxon>
        <taxon>Magnoliopsida</taxon>
        <taxon>eudicotyledons</taxon>
        <taxon>Gunneridae</taxon>
        <taxon>Pentapetalae</taxon>
        <taxon>rosids</taxon>
        <taxon>fabids</taxon>
        <taxon>Fabales</taxon>
        <taxon>Fabaceae</taxon>
        <taxon>Caesalpinioideae</taxon>
        <taxon>Cassia clade</taxon>
        <taxon>Senna</taxon>
    </lineage>
</organism>
<sequence>MESVSLTHRHRYRSGSSECAAVDFASAPHPCVPLTFFSERGESSALVFITHSIHSLYTTIVAARQKRTIARGARRKGTAIVKPSLDIGECSLSSPNAKIEAAISPAPVNIKSIDEAIVIGVALSLSSFAFNLFSRYRTELAKVRAELEPWEKDLIEHKGKLEVASTENKLLHEKGLPSVDVKNKWPNDLYLNGLRVGGILCTSTNKSKKINVSVGIGLNVNNKKPTTCLNTGLREISYMKTSLDEEVMGLLQGD</sequence>
<feature type="domain" description="BPL/LPL catalytic" evidence="1">
    <location>
        <begin position="172"/>
        <end position="219"/>
    </location>
</feature>
<evidence type="ECO:0000313" key="3">
    <source>
        <dbReference type="Proteomes" id="UP000634136"/>
    </source>
</evidence>
<dbReference type="PANTHER" id="PTHR12835">
    <property type="entry name" value="BIOTIN PROTEIN LIGASE"/>
    <property type="match status" value="1"/>
</dbReference>
<dbReference type="OrthoDB" id="10250105at2759"/>
<dbReference type="GO" id="GO:0005737">
    <property type="term" value="C:cytoplasm"/>
    <property type="evidence" value="ECO:0007669"/>
    <property type="project" value="TreeGrafter"/>
</dbReference>
<dbReference type="GO" id="GO:0004077">
    <property type="term" value="F:biotin--[biotin carboxyl-carrier protein] ligase activity"/>
    <property type="evidence" value="ECO:0007669"/>
    <property type="project" value="TreeGrafter"/>
</dbReference>
<dbReference type="Pfam" id="PF03099">
    <property type="entry name" value="BPL_LplA_LipB"/>
    <property type="match status" value="1"/>
</dbReference>
<protein>
    <submittedName>
        <fullName evidence="2">Biotin--protein ligase 2 isoform X1</fullName>
    </submittedName>
</protein>
<comment type="caution">
    <text evidence="2">The sequence shown here is derived from an EMBL/GenBank/DDBJ whole genome shotgun (WGS) entry which is preliminary data.</text>
</comment>
<dbReference type="AlphaFoldDB" id="A0A834WIY1"/>
<dbReference type="Gene3D" id="3.30.930.10">
    <property type="entry name" value="Bira Bifunctional Protein, Domain 2"/>
    <property type="match status" value="1"/>
</dbReference>
<gene>
    <name evidence="2" type="ORF">G2W53_022641</name>
</gene>
<accession>A0A834WIY1</accession>
<evidence type="ECO:0000313" key="2">
    <source>
        <dbReference type="EMBL" id="KAF7824497.1"/>
    </source>
</evidence>
<proteinExistence type="predicted"/>
<keyword evidence="2" id="KW-0436">Ligase</keyword>
<dbReference type="Proteomes" id="UP000634136">
    <property type="component" value="Unassembled WGS sequence"/>
</dbReference>
<dbReference type="EMBL" id="JAAIUW010000007">
    <property type="protein sequence ID" value="KAF7824497.1"/>
    <property type="molecule type" value="Genomic_DNA"/>
</dbReference>
<dbReference type="SUPFAM" id="SSF55681">
    <property type="entry name" value="Class II aaRS and biotin synthetases"/>
    <property type="match status" value="1"/>
</dbReference>
<dbReference type="PANTHER" id="PTHR12835:SF5">
    <property type="entry name" value="BIOTIN--PROTEIN LIGASE"/>
    <property type="match status" value="1"/>
</dbReference>
<dbReference type="InterPro" id="IPR045864">
    <property type="entry name" value="aa-tRNA-synth_II/BPL/LPL"/>
</dbReference>
<dbReference type="InterPro" id="IPR004143">
    <property type="entry name" value="BPL_LPL_catalytic"/>
</dbReference>
<keyword evidence="3" id="KW-1185">Reference proteome</keyword>
<reference evidence="2" key="1">
    <citation type="submission" date="2020-09" db="EMBL/GenBank/DDBJ databases">
        <title>Genome-Enabled Discovery of Anthraquinone Biosynthesis in Senna tora.</title>
        <authorList>
            <person name="Kang S.-H."/>
            <person name="Pandey R.P."/>
            <person name="Lee C.-M."/>
            <person name="Sim J.-S."/>
            <person name="Jeong J.-T."/>
            <person name="Choi B.-S."/>
            <person name="Jung M."/>
            <person name="Ginzburg D."/>
            <person name="Zhao K."/>
            <person name="Won S.Y."/>
            <person name="Oh T.-J."/>
            <person name="Yu Y."/>
            <person name="Kim N.-H."/>
            <person name="Lee O.R."/>
            <person name="Lee T.-H."/>
            <person name="Bashyal P."/>
            <person name="Kim T.-S."/>
            <person name="Lee W.-H."/>
            <person name="Kawkins C."/>
            <person name="Kim C.-K."/>
            <person name="Kim J.S."/>
            <person name="Ahn B.O."/>
            <person name="Rhee S.Y."/>
            <person name="Sohng J.K."/>
        </authorList>
    </citation>
    <scope>NUCLEOTIDE SEQUENCE</scope>
    <source>
        <tissue evidence="2">Leaf</tissue>
    </source>
</reference>
<name>A0A834WIY1_9FABA</name>
<evidence type="ECO:0000259" key="1">
    <source>
        <dbReference type="Pfam" id="PF03099"/>
    </source>
</evidence>